<evidence type="ECO:0000256" key="3">
    <source>
        <dbReference type="ARBA" id="ARBA00023163"/>
    </source>
</evidence>
<dbReference type="Pfam" id="PF01381">
    <property type="entry name" value="HTH_3"/>
    <property type="match status" value="1"/>
</dbReference>
<organism evidence="5 6">
    <name type="scientific">Lutimonas vermicola</name>
    <dbReference type="NCBI Taxonomy" id="414288"/>
    <lineage>
        <taxon>Bacteria</taxon>
        <taxon>Pseudomonadati</taxon>
        <taxon>Bacteroidota</taxon>
        <taxon>Flavobacteriia</taxon>
        <taxon>Flavobacteriales</taxon>
        <taxon>Flavobacteriaceae</taxon>
        <taxon>Lutimonas</taxon>
    </lineage>
</organism>
<keyword evidence="2" id="KW-0238">DNA-binding</keyword>
<evidence type="ECO:0000313" key="5">
    <source>
        <dbReference type="EMBL" id="MEL4454262.1"/>
    </source>
</evidence>
<protein>
    <submittedName>
        <fullName evidence="5">Helix-turn-helix domain-containing protein</fullName>
    </submittedName>
</protein>
<dbReference type="InterPro" id="IPR010982">
    <property type="entry name" value="Lambda_DNA-bd_dom_sf"/>
</dbReference>
<keyword evidence="6" id="KW-1185">Reference proteome</keyword>
<keyword evidence="3" id="KW-0804">Transcription</keyword>
<evidence type="ECO:0000256" key="1">
    <source>
        <dbReference type="ARBA" id="ARBA00023015"/>
    </source>
</evidence>
<dbReference type="SUPFAM" id="SSF47413">
    <property type="entry name" value="lambda repressor-like DNA-binding domains"/>
    <property type="match status" value="1"/>
</dbReference>
<dbReference type="PROSITE" id="PS50943">
    <property type="entry name" value="HTH_CROC1"/>
    <property type="match status" value="1"/>
</dbReference>
<dbReference type="Gene3D" id="1.10.260.40">
    <property type="entry name" value="lambda repressor-like DNA-binding domains"/>
    <property type="match status" value="1"/>
</dbReference>
<dbReference type="CDD" id="cd00093">
    <property type="entry name" value="HTH_XRE"/>
    <property type="match status" value="1"/>
</dbReference>
<dbReference type="Proteomes" id="UP001474120">
    <property type="component" value="Unassembled WGS sequence"/>
</dbReference>
<comment type="caution">
    <text evidence="5">The sequence shown here is derived from an EMBL/GenBank/DDBJ whole genome shotgun (WGS) entry which is preliminary data.</text>
</comment>
<sequence>MNFIANNIKHLRELKNHTQEFFANELNISRERIASYEQGRSSPPVDILIELSNYFNLPIDVLIKNDLSKAEDASFIHIGNQRILFPIKVNEDNEDMVEIVADDASAGYLRGYADPEYIESLNSLKLPFLPTGKHRAFPIKGDSMLPIKSGSFIIARYLEDISHLSSGNTYIVLTHNDGLVYKRVYDKVEEHQCLLMVSDNKKYDPYYVPINEVLELWEFTCHINLSEYDESEINTESIAQMLTNIGIQLESIRKKVN</sequence>
<name>A0ABU9KVQ0_9FLAO</name>
<dbReference type="PANTHER" id="PTHR40661:SF1">
    <property type="entry name" value="HTH CRO_C1-TYPE DOMAIN-CONTAINING PROTEIN"/>
    <property type="match status" value="1"/>
</dbReference>
<dbReference type="CDD" id="cd06462">
    <property type="entry name" value="Peptidase_S24_S26"/>
    <property type="match status" value="1"/>
</dbReference>
<keyword evidence="1" id="KW-0805">Transcription regulation</keyword>
<dbReference type="Gene3D" id="2.10.109.10">
    <property type="entry name" value="Umud Fragment, subunit A"/>
    <property type="match status" value="1"/>
</dbReference>
<feature type="domain" description="HTH cro/C1-type" evidence="4">
    <location>
        <begin position="8"/>
        <end position="62"/>
    </location>
</feature>
<evidence type="ECO:0000259" key="4">
    <source>
        <dbReference type="PROSITE" id="PS50943"/>
    </source>
</evidence>
<dbReference type="RefSeq" id="WP_342157762.1">
    <property type="nucleotide sequence ID" value="NZ_JBCDNA010000001.1"/>
</dbReference>
<evidence type="ECO:0000313" key="6">
    <source>
        <dbReference type="Proteomes" id="UP001474120"/>
    </source>
</evidence>
<evidence type="ECO:0000256" key="2">
    <source>
        <dbReference type="ARBA" id="ARBA00023125"/>
    </source>
</evidence>
<gene>
    <name evidence="5" type="ORF">AABB81_00030</name>
</gene>
<reference evidence="5 6" key="1">
    <citation type="submission" date="2024-04" db="EMBL/GenBank/DDBJ databases">
        <title>whole genome sequencing of Lutimonas vermicola strain IMCC1616.</title>
        <authorList>
            <person name="Bae S.S."/>
        </authorList>
    </citation>
    <scope>NUCLEOTIDE SEQUENCE [LARGE SCALE GENOMIC DNA]</scope>
    <source>
        <strain evidence="5 6">IMCC1616</strain>
    </source>
</reference>
<dbReference type="InterPro" id="IPR015927">
    <property type="entry name" value="Peptidase_S24_S26A/B/C"/>
</dbReference>
<proteinExistence type="predicted"/>
<dbReference type="SUPFAM" id="SSF51306">
    <property type="entry name" value="LexA/Signal peptidase"/>
    <property type="match status" value="1"/>
</dbReference>
<dbReference type="InterPro" id="IPR001387">
    <property type="entry name" value="Cro/C1-type_HTH"/>
</dbReference>
<accession>A0ABU9KVQ0</accession>
<dbReference type="SMART" id="SM00530">
    <property type="entry name" value="HTH_XRE"/>
    <property type="match status" value="1"/>
</dbReference>
<dbReference type="Pfam" id="PF00717">
    <property type="entry name" value="Peptidase_S24"/>
    <property type="match status" value="1"/>
</dbReference>
<dbReference type="EMBL" id="JBCDNA010000001">
    <property type="protein sequence ID" value="MEL4454262.1"/>
    <property type="molecule type" value="Genomic_DNA"/>
</dbReference>
<dbReference type="InterPro" id="IPR036286">
    <property type="entry name" value="LexA/Signal_pep-like_sf"/>
</dbReference>
<dbReference type="PANTHER" id="PTHR40661">
    <property type="match status" value="1"/>
</dbReference>